<keyword evidence="2" id="KW-0472">Membrane</keyword>
<evidence type="ECO:0000256" key="1">
    <source>
        <dbReference type="SAM" id="MobiDB-lite"/>
    </source>
</evidence>
<dbReference type="Proteomes" id="UP001146469">
    <property type="component" value="Unassembled WGS sequence"/>
</dbReference>
<feature type="compositionally biased region" description="Basic and acidic residues" evidence="1">
    <location>
        <begin position="85"/>
        <end position="95"/>
    </location>
</feature>
<dbReference type="EMBL" id="JAKMUT010000005">
    <property type="protein sequence ID" value="MCZ9289868.1"/>
    <property type="molecule type" value="Genomic_DNA"/>
</dbReference>
<comment type="caution">
    <text evidence="3">The sequence shown here is derived from an EMBL/GenBank/DDBJ whole genome shotgun (WGS) entry which is preliminary data.</text>
</comment>
<organism evidence="3 4">
    <name type="scientific">Corynebacterium evansiae</name>
    <dbReference type="NCBI Taxonomy" id="2913499"/>
    <lineage>
        <taxon>Bacteria</taxon>
        <taxon>Bacillati</taxon>
        <taxon>Actinomycetota</taxon>
        <taxon>Actinomycetes</taxon>
        <taxon>Mycobacteriales</taxon>
        <taxon>Corynebacteriaceae</taxon>
        <taxon>Corynebacterium</taxon>
    </lineage>
</organism>
<reference evidence="3" key="1">
    <citation type="submission" date="2022-02" db="EMBL/GenBank/DDBJ databases">
        <title>Corynebacterium sp. from urogenital microbiome.</title>
        <authorList>
            <person name="Cappelli E.A."/>
            <person name="Ribeiro T.G."/>
            <person name="Peixe L."/>
        </authorList>
    </citation>
    <scope>NUCLEOTIDE SEQUENCE</scope>
    <source>
        <strain evidence="3">C8Ua_174</strain>
    </source>
</reference>
<feature type="compositionally biased region" description="Low complexity" evidence="1">
    <location>
        <begin position="49"/>
        <end position="62"/>
    </location>
</feature>
<accession>A0A9X3LPL0</accession>
<sequence>MTDEDNRRPLPREVYIRRRIAAVVILVVVIGVIWALISLVSGGGDSENTASTETAITTSEQQDMTSSPEPPKGTEPSDSEEEKASEEKDKDKGKDDESDENKDEKKDSCSLADLRVTARPGAPTFNAEQQPNFFVKIENPTNADCDINFDDSPLKFEVFTMGNYERVWGDIDCNEPEVVGDTKIKAGESANYEMAAWSRTTSAPGKCEDRKPVDPGSYLLYAHVGDNTSQPASFNLQ</sequence>
<gene>
    <name evidence="3" type="ORF">L8V00_06595</name>
</gene>
<evidence type="ECO:0000313" key="3">
    <source>
        <dbReference type="EMBL" id="MCZ9289868.1"/>
    </source>
</evidence>
<evidence type="ECO:0000256" key="2">
    <source>
        <dbReference type="SAM" id="Phobius"/>
    </source>
</evidence>
<name>A0A9X3LPL0_9CORY</name>
<keyword evidence="2" id="KW-0812">Transmembrane</keyword>
<dbReference type="RefSeq" id="WP_269944559.1">
    <property type="nucleotide sequence ID" value="NZ_JAKMUT010000005.1"/>
</dbReference>
<keyword evidence="2" id="KW-1133">Transmembrane helix</keyword>
<dbReference type="AlphaFoldDB" id="A0A9X3LPL0"/>
<proteinExistence type="predicted"/>
<protein>
    <submittedName>
        <fullName evidence="3">Uncharacterized protein</fullName>
    </submittedName>
</protein>
<feature type="region of interest" description="Disordered" evidence="1">
    <location>
        <begin position="42"/>
        <end position="113"/>
    </location>
</feature>
<evidence type="ECO:0000313" key="4">
    <source>
        <dbReference type="Proteomes" id="UP001146469"/>
    </source>
</evidence>
<feature type="transmembrane region" description="Helical" evidence="2">
    <location>
        <begin position="20"/>
        <end position="40"/>
    </location>
</feature>
<keyword evidence="4" id="KW-1185">Reference proteome</keyword>